<keyword evidence="2" id="KW-0378">Hydrolase</keyword>
<comment type="caution">
    <text evidence="4">The sequence shown here is derived from an EMBL/GenBank/DDBJ whole genome shotgun (WGS) entry which is preliminary data.</text>
</comment>
<protein>
    <submittedName>
        <fullName evidence="4">M42 family metallopeptidase</fullName>
    </submittedName>
</protein>
<evidence type="ECO:0000313" key="4">
    <source>
        <dbReference type="EMBL" id="MBU5337380.1"/>
    </source>
</evidence>
<dbReference type="EMBL" id="JAHLOQ010000053">
    <property type="protein sequence ID" value="MBU5337380.1"/>
    <property type="molecule type" value="Genomic_DNA"/>
</dbReference>
<dbReference type="InterPro" id="IPR051464">
    <property type="entry name" value="Peptidase_M42_aminopept"/>
</dbReference>
<accession>A0ABS6DZV4</accession>
<comment type="similarity">
    <text evidence="3">Belongs to the peptidase M42 family.</text>
</comment>
<proteinExistence type="inferred from homology"/>
<gene>
    <name evidence="4" type="ORF">KQI20_13090</name>
</gene>
<evidence type="ECO:0000313" key="5">
    <source>
        <dbReference type="Proteomes" id="UP001196301"/>
    </source>
</evidence>
<organism evidence="4 5">
    <name type="scientific">Intestinibacter bartlettii</name>
    <dbReference type="NCBI Taxonomy" id="261299"/>
    <lineage>
        <taxon>Bacteria</taxon>
        <taxon>Bacillati</taxon>
        <taxon>Bacillota</taxon>
        <taxon>Clostridia</taxon>
        <taxon>Peptostreptococcales</taxon>
        <taxon>Peptostreptococcaceae</taxon>
        <taxon>Intestinibacter</taxon>
    </lineage>
</organism>
<evidence type="ECO:0000256" key="2">
    <source>
        <dbReference type="ARBA" id="ARBA00022801"/>
    </source>
</evidence>
<name>A0ABS6DZV4_9FIRM</name>
<dbReference type="Pfam" id="PF05343">
    <property type="entry name" value="Peptidase_M42"/>
    <property type="match status" value="1"/>
</dbReference>
<dbReference type="InterPro" id="IPR008007">
    <property type="entry name" value="Peptidase_M42"/>
</dbReference>
<dbReference type="Proteomes" id="UP001196301">
    <property type="component" value="Unassembled WGS sequence"/>
</dbReference>
<dbReference type="PIRSF" id="PIRSF001123">
    <property type="entry name" value="PepA_GA"/>
    <property type="match status" value="1"/>
</dbReference>
<reference evidence="4 5" key="1">
    <citation type="submission" date="2021-06" db="EMBL/GenBank/DDBJ databases">
        <authorList>
            <person name="Sun Q."/>
            <person name="Li D."/>
        </authorList>
    </citation>
    <scope>NUCLEOTIDE SEQUENCE [LARGE SCALE GENOMIC DNA]</scope>
    <source>
        <strain evidence="4 5">N19</strain>
    </source>
</reference>
<keyword evidence="5" id="KW-1185">Reference proteome</keyword>
<evidence type="ECO:0000256" key="3">
    <source>
        <dbReference type="PIRNR" id="PIRNR001123"/>
    </source>
</evidence>
<keyword evidence="1" id="KW-0479">Metal-binding</keyword>
<sequence>MDLIQYQDFLIQTAKSLFEIDSPSGFTTKVSEYVYNTIKEMGYSVYCNNLGNVIVKVEGKDNSHPVALSSHIDTLGLMVRSITNDGQLMITPIGSPILPTLDGEYCNIYTRDGQIYTGTILSLSPAIHVFDDATTRPRDEKNMAVRIDEIVNTKEDVKALGIEAGDFVCYNPKTIFTESGFLKSRFIDDKGCAALLITILKIMEKQKLVPQNLTYFCFTTHEEIGYGGSTLPSDIEELLVVDMGCVGADLNCTEQQVSICAKDKVGPYDYEMTNNLIQLSKRHKINYAIDIYPSYSSDAAAMWRAGYNTRSALIGPGVHASHGMERTHIEGLINTMKLIVSYIGINE</sequence>
<dbReference type="PANTHER" id="PTHR32481">
    <property type="entry name" value="AMINOPEPTIDASE"/>
    <property type="match status" value="1"/>
</dbReference>
<dbReference type="RefSeq" id="WP_216572037.1">
    <property type="nucleotide sequence ID" value="NZ_JAHLOQ010000053.1"/>
</dbReference>
<dbReference type="CDD" id="cd05657">
    <property type="entry name" value="M42_glucanase_like"/>
    <property type="match status" value="1"/>
</dbReference>
<evidence type="ECO:0000256" key="1">
    <source>
        <dbReference type="ARBA" id="ARBA00022723"/>
    </source>
</evidence>
<dbReference type="PANTHER" id="PTHR32481:SF7">
    <property type="entry name" value="AMINOPEPTIDASE YHFE-RELATED"/>
    <property type="match status" value="1"/>
</dbReference>